<proteinExistence type="predicted"/>
<gene>
    <name evidence="2" type="ORF">RCC_08556</name>
</gene>
<dbReference type="EMBL" id="FJUY01000014">
    <property type="protein sequence ID" value="CZT22850.1"/>
    <property type="molecule type" value="Genomic_DNA"/>
</dbReference>
<dbReference type="AlphaFoldDB" id="A0A2D3V7H6"/>
<organism evidence="2 3">
    <name type="scientific">Ramularia collo-cygni</name>
    <dbReference type="NCBI Taxonomy" id="112498"/>
    <lineage>
        <taxon>Eukaryota</taxon>
        <taxon>Fungi</taxon>
        <taxon>Dikarya</taxon>
        <taxon>Ascomycota</taxon>
        <taxon>Pezizomycotina</taxon>
        <taxon>Dothideomycetes</taxon>
        <taxon>Dothideomycetidae</taxon>
        <taxon>Mycosphaerellales</taxon>
        <taxon>Mycosphaerellaceae</taxon>
        <taxon>Ramularia</taxon>
    </lineage>
</organism>
<name>A0A2D3V7H6_9PEZI</name>
<sequence length="496" mass="56683">MHLPSSMDRLPEELLALICEHCEHADLKVCRLVNKRLCEASTCHVFEDLYLGLFEYSLFKARDISKSPLAKHVKRLTIYSDIVPSWTKDSWLGAIDFRPAFSIYLASRKSQVRGFESDSPVISRLYSGDPRRDYDTLPRHTFTESELTAGWNSYQRVVGEQTLWRQDAHGLMFKELFSLFPNLTDASVQCAVPFSGRCNTWPLWRNLRERIFVGPDDFVWRQPIEEPDYAHQTGQAALLLLEAIGYRSSFAATKQITKLNIHSSHLDPYLSLMDRSCGSHGKRYQTILAGFQHLTSLYLHVPHATVSAHVSGLGVSVETMEFLRTARHLRKLDLRYGDDEMSPDDESDSQLESLFDSDDVLWPQLEKLSLATNVPAEILLKFLRNHADSLNALELRDMLIHNVDLAIQQIPKILTLQHCYMECLWDDASRVSNESDVNYLCVLSRGTDFNSPYEESVKAYLLGQSETMPPLERDGGSGEIREWAEWQAEADDAMED</sequence>
<dbReference type="InterPro" id="IPR036047">
    <property type="entry name" value="F-box-like_dom_sf"/>
</dbReference>
<accession>A0A2D3V7H6</accession>
<dbReference type="SUPFAM" id="SSF81383">
    <property type="entry name" value="F-box domain"/>
    <property type="match status" value="1"/>
</dbReference>
<protein>
    <recommendedName>
        <fullName evidence="1">F-box domain-containing protein</fullName>
    </recommendedName>
</protein>
<dbReference type="SUPFAM" id="SSF52047">
    <property type="entry name" value="RNI-like"/>
    <property type="match status" value="1"/>
</dbReference>
<keyword evidence="3" id="KW-1185">Reference proteome</keyword>
<dbReference type="OrthoDB" id="5422579at2759"/>
<dbReference type="GeneID" id="35603645"/>
<dbReference type="InterPro" id="IPR001810">
    <property type="entry name" value="F-box_dom"/>
</dbReference>
<dbReference type="Pfam" id="PF00646">
    <property type="entry name" value="F-box"/>
    <property type="match status" value="1"/>
</dbReference>
<evidence type="ECO:0000259" key="1">
    <source>
        <dbReference type="Pfam" id="PF00646"/>
    </source>
</evidence>
<dbReference type="Proteomes" id="UP000225277">
    <property type="component" value="Unassembled WGS sequence"/>
</dbReference>
<evidence type="ECO:0000313" key="2">
    <source>
        <dbReference type="EMBL" id="CZT22850.1"/>
    </source>
</evidence>
<dbReference type="RefSeq" id="XP_023629574.1">
    <property type="nucleotide sequence ID" value="XM_023773806.1"/>
</dbReference>
<dbReference type="Gene3D" id="3.80.10.10">
    <property type="entry name" value="Ribonuclease Inhibitor"/>
    <property type="match status" value="1"/>
</dbReference>
<dbReference type="InterPro" id="IPR032675">
    <property type="entry name" value="LRR_dom_sf"/>
</dbReference>
<evidence type="ECO:0000313" key="3">
    <source>
        <dbReference type="Proteomes" id="UP000225277"/>
    </source>
</evidence>
<feature type="domain" description="F-box" evidence="1">
    <location>
        <begin position="8"/>
        <end position="41"/>
    </location>
</feature>
<dbReference type="STRING" id="112498.A0A2D3V7H6"/>
<reference evidence="2 3" key="1">
    <citation type="submission" date="2016-03" db="EMBL/GenBank/DDBJ databases">
        <authorList>
            <person name="Ploux O."/>
        </authorList>
    </citation>
    <scope>NUCLEOTIDE SEQUENCE [LARGE SCALE GENOMIC DNA]</scope>
    <source>
        <strain evidence="2 3">URUG2</strain>
    </source>
</reference>
<dbReference type="CDD" id="cd09917">
    <property type="entry name" value="F-box_SF"/>
    <property type="match status" value="1"/>
</dbReference>